<keyword evidence="2" id="KW-0378">Hydrolase</keyword>
<keyword evidence="3" id="KW-1185">Reference proteome</keyword>
<reference evidence="2 3" key="1">
    <citation type="submission" date="2024-01" db="EMBL/GenBank/DDBJ databases">
        <title>Draft genome sequence of Gordonia sp. PKS22-38.</title>
        <authorList>
            <person name="Suphannarot A."/>
            <person name="Mingma R."/>
        </authorList>
    </citation>
    <scope>NUCLEOTIDE SEQUENCE [LARGE SCALE GENOMIC DNA]</scope>
    <source>
        <strain evidence="2 3">PKS22-38</strain>
    </source>
</reference>
<dbReference type="GO" id="GO:0016787">
    <property type="term" value="F:hydrolase activity"/>
    <property type="evidence" value="ECO:0007669"/>
    <property type="project" value="UniProtKB-KW"/>
</dbReference>
<dbReference type="PRINTS" id="PR00111">
    <property type="entry name" value="ABHYDROLASE"/>
</dbReference>
<protein>
    <submittedName>
        <fullName evidence="2">Alpha/beta hydrolase</fullName>
    </submittedName>
</protein>
<dbReference type="PANTHER" id="PTHR43798:SF33">
    <property type="entry name" value="HYDROLASE, PUTATIVE (AFU_ORTHOLOGUE AFUA_2G14860)-RELATED"/>
    <property type="match status" value="1"/>
</dbReference>
<dbReference type="InterPro" id="IPR050266">
    <property type="entry name" value="AB_hydrolase_sf"/>
</dbReference>
<dbReference type="Gene3D" id="3.40.50.1820">
    <property type="entry name" value="alpha/beta hydrolase"/>
    <property type="match status" value="1"/>
</dbReference>
<accession>A0ABU7MRY2</accession>
<dbReference type="Pfam" id="PF12697">
    <property type="entry name" value="Abhydrolase_6"/>
    <property type="match status" value="1"/>
</dbReference>
<dbReference type="InterPro" id="IPR000073">
    <property type="entry name" value="AB_hydrolase_1"/>
</dbReference>
<name>A0ABU7MRY2_9ACTN</name>
<dbReference type="EMBL" id="JAZDUE010000006">
    <property type="protein sequence ID" value="MEE4023083.1"/>
    <property type="molecule type" value="Genomic_DNA"/>
</dbReference>
<organism evidence="2 3">
    <name type="scientific">Gordonia prachuapensis</name>
    <dbReference type="NCBI Taxonomy" id="3115651"/>
    <lineage>
        <taxon>Bacteria</taxon>
        <taxon>Bacillati</taxon>
        <taxon>Actinomycetota</taxon>
        <taxon>Actinomycetes</taxon>
        <taxon>Mycobacteriales</taxon>
        <taxon>Gordoniaceae</taxon>
        <taxon>Gordonia</taxon>
    </lineage>
</organism>
<dbReference type="RefSeq" id="WP_330504366.1">
    <property type="nucleotide sequence ID" value="NZ_JAZDUE010000006.1"/>
</dbReference>
<dbReference type="SUPFAM" id="SSF53474">
    <property type="entry name" value="alpha/beta-Hydrolases"/>
    <property type="match status" value="1"/>
</dbReference>
<sequence>MANKLALSDFPGTDLGRRFSSAYDWLLARWPDGATSRQVTDRFGVTHVTVAGPDAGPPVLLLHGGGATSMAWTALIERIGGTGHRFIAPDLIGDPGRSRNTGDRLRTVDDLCAWVNTVLIETSCERVDVVAHSYGAMLALAYAVRFPERVGRLILLDPNSCFAGISPRYLMHALPILLRPNERRERRFLGWETDGAALDADWVELVASGAEGFPSSRTIVPRRPGRTDLAGLDGHRVTVVLAPGSRVHRPPRIADRVADLMPAASVVMLSAGTHHTLPMSPSDELAGVVRSALDEGLRDQRQALH</sequence>
<evidence type="ECO:0000313" key="2">
    <source>
        <dbReference type="EMBL" id="MEE4023083.1"/>
    </source>
</evidence>
<dbReference type="PANTHER" id="PTHR43798">
    <property type="entry name" value="MONOACYLGLYCEROL LIPASE"/>
    <property type="match status" value="1"/>
</dbReference>
<dbReference type="Proteomes" id="UP001335729">
    <property type="component" value="Unassembled WGS sequence"/>
</dbReference>
<evidence type="ECO:0000313" key="3">
    <source>
        <dbReference type="Proteomes" id="UP001335729"/>
    </source>
</evidence>
<dbReference type="InterPro" id="IPR029058">
    <property type="entry name" value="AB_hydrolase_fold"/>
</dbReference>
<gene>
    <name evidence="2" type="ORF">V1Y59_08350</name>
</gene>
<proteinExistence type="predicted"/>
<feature type="domain" description="AB hydrolase-1" evidence="1">
    <location>
        <begin position="59"/>
        <end position="286"/>
    </location>
</feature>
<comment type="caution">
    <text evidence="2">The sequence shown here is derived from an EMBL/GenBank/DDBJ whole genome shotgun (WGS) entry which is preliminary data.</text>
</comment>
<evidence type="ECO:0000259" key="1">
    <source>
        <dbReference type="Pfam" id="PF12697"/>
    </source>
</evidence>